<gene>
    <name evidence="3" type="ORF">C7453_101269</name>
    <name evidence="2" type="ORF">HLH32_01340</name>
</gene>
<reference evidence="2 5" key="2">
    <citation type="submission" date="2020-04" db="EMBL/GenBank/DDBJ databases">
        <title>Description of novel Gluconacetobacter.</title>
        <authorList>
            <person name="Sombolestani A."/>
        </authorList>
    </citation>
    <scope>NUCLEOTIDE SEQUENCE [LARGE SCALE GENOMIC DNA]</scope>
    <source>
        <strain evidence="2 5">LMG 1382</strain>
    </source>
</reference>
<dbReference type="EMBL" id="QQAW01000001">
    <property type="protein sequence ID" value="RDI40475.1"/>
    <property type="molecule type" value="Genomic_DNA"/>
</dbReference>
<name>A0A370G9H3_GLULI</name>
<comment type="caution">
    <text evidence="3">The sequence shown here is derived from an EMBL/GenBank/DDBJ whole genome shotgun (WGS) entry which is preliminary data.</text>
</comment>
<dbReference type="RefSeq" id="WP_141288844.1">
    <property type="nucleotide sequence ID" value="NZ_BJMI01000007.1"/>
</dbReference>
<feature type="compositionally biased region" description="Polar residues" evidence="1">
    <location>
        <begin position="60"/>
        <end position="70"/>
    </location>
</feature>
<evidence type="ECO:0000313" key="5">
    <source>
        <dbReference type="Proteomes" id="UP000562982"/>
    </source>
</evidence>
<feature type="region of interest" description="Disordered" evidence="1">
    <location>
        <begin position="43"/>
        <end position="70"/>
    </location>
</feature>
<dbReference type="AlphaFoldDB" id="A0A370G9H3"/>
<keyword evidence="4" id="KW-1185">Reference proteome</keyword>
<evidence type="ECO:0000313" key="3">
    <source>
        <dbReference type="EMBL" id="RDI40475.1"/>
    </source>
</evidence>
<evidence type="ECO:0000313" key="4">
    <source>
        <dbReference type="Proteomes" id="UP000254958"/>
    </source>
</evidence>
<reference evidence="3 4" key="1">
    <citation type="submission" date="2018-07" db="EMBL/GenBank/DDBJ databases">
        <title>Genomic Encyclopedia of Type Strains, Phase IV (KMG-IV): sequencing the most valuable type-strain genomes for metagenomic binning, comparative biology and taxonomic classification.</title>
        <authorList>
            <person name="Goeker M."/>
        </authorList>
    </citation>
    <scope>NUCLEOTIDE SEQUENCE [LARGE SCALE GENOMIC DNA]</scope>
    <source>
        <strain evidence="3 4">DSM 5603</strain>
    </source>
</reference>
<accession>A0A370G9H3</accession>
<dbReference type="Proteomes" id="UP000254958">
    <property type="component" value="Unassembled WGS sequence"/>
</dbReference>
<organism evidence="3 4">
    <name type="scientific">Gluconacetobacter liquefaciens</name>
    <name type="common">Acetobacter liquefaciens</name>
    <dbReference type="NCBI Taxonomy" id="89584"/>
    <lineage>
        <taxon>Bacteria</taxon>
        <taxon>Pseudomonadati</taxon>
        <taxon>Pseudomonadota</taxon>
        <taxon>Alphaproteobacteria</taxon>
        <taxon>Acetobacterales</taxon>
        <taxon>Acetobacteraceae</taxon>
        <taxon>Gluconacetobacter</taxon>
    </lineage>
</organism>
<dbReference type="Proteomes" id="UP000562982">
    <property type="component" value="Unassembled WGS sequence"/>
</dbReference>
<protein>
    <submittedName>
        <fullName evidence="3">Uncharacterized protein</fullName>
    </submittedName>
</protein>
<evidence type="ECO:0000256" key="1">
    <source>
        <dbReference type="SAM" id="MobiDB-lite"/>
    </source>
</evidence>
<sequence length="70" mass="8293">MAHDRNDNPIFRRHAKKTILNIWLKQGERKIIFVRTHYFRPQASTSTATDRMTPEKPPDSLQSLFGNARW</sequence>
<evidence type="ECO:0000313" key="2">
    <source>
        <dbReference type="EMBL" id="MBB2185048.1"/>
    </source>
</evidence>
<proteinExistence type="predicted"/>
<dbReference type="EMBL" id="JABEQI010000001">
    <property type="protein sequence ID" value="MBB2185048.1"/>
    <property type="molecule type" value="Genomic_DNA"/>
</dbReference>